<comment type="pathway">
    <text evidence="8">Amino-acid biosynthesis; L-arginine biosynthesis [regulation].</text>
</comment>
<evidence type="ECO:0000313" key="13">
    <source>
        <dbReference type="Proteomes" id="UP000196581"/>
    </source>
</evidence>
<dbReference type="GO" id="GO:1900079">
    <property type="term" value="P:regulation of arginine biosynthetic process"/>
    <property type="evidence" value="ECO:0007669"/>
    <property type="project" value="UniProtKB-UniRule"/>
</dbReference>
<dbReference type="HAMAP" id="MF_00173">
    <property type="entry name" value="Arg_repressor"/>
    <property type="match status" value="1"/>
</dbReference>
<dbReference type="PANTHER" id="PTHR34471">
    <property type="entry name" value="ARGININE REPRESSOR"/>
    <property type="match status" value="1"/>
</dbReference>
<keyword evidence="5 8" id="KW-0805">Transcription regulation</keyword>
<evidence type="ECO:0000256" key="2">
    <source>
        <dbReference type="ARBA" id="ARBA00008316"/>
    </source>
</evidence>
<dbReference type="GO" id="GO:0005737">
    <property type="term" value="C:cytoplasm"/>
    <property type="evidence" value="ECO:0007669"/>
    <property type="project" value="UniProtKB-SubCell"/>
</dbReference>
<keyword evidence="3 8" id="KW-0963">Cytoplasm</keyword>
<reference evidence="13" key="1">
    <citation type="submission" date="2017-02" db="EMBL/GenBank/DDBJ databases">
        <authorList>
            <person name="Dridi B."/>
        </authorList>
    </citation>
    <scope>NUCLEOTIDE SEQUENCE [LARGE SCALE GENOMIC DNA]</scope>
    <source>
        <strain evidence="13">B Co 03.10</strain>
    </source>
</reference>
<comment type="similarity">
    <text evidence="2 8">Belongs to the ArgR family.</text>
</comment>
<evidence type="ECO:0000256" key="3">
    <source>
        <dbReference type="ARBA" id="ARBA00022490"/>
    </source>
</evidence>
<dbReference type="GO" id="GO:0003700">
    <property type="term" value="F:DNA-binding transcription factor activity"/>
    <property type="evidence" value="ECO:0007669"/>
    <property type="project" value="UniProtKB-UniRule"/>
</dbReference>
<comment type="subcellular location">
    <subcellularLocation>
        <location evidence="1 8">Cytoplasm</location>
    </subcellularLocation>
</comment>
<evidence type="ECO:0000313" key="12">
    <source>
        <dbReference type="EMBL" id="SLM99765.1"/>
    </source>
</evidence>
<dbReference type="NCBIfam" id="TIGR01529">
    <property type="entry name" value="argR_whole"/>
    <property type="match status" value="1"/>
</dbReference>
<evidence type="ECO:0000256" key="6">
    <source>
        <dbReference type="ARBA" id="ARBA00023125"/>
    </source>
</evidence>
<protein>
    <recommendedName>
        <fullName evidence="8 9">Arginine repressor</fullName>
    </recommendedName>
</protein>
<evidence type="ECO:0000256" key="5">
    <source>
        <dbReference type="ARBA" id="ARBA00023015"/>
    </source>
</evidence>
<dbReference type="UniPathway" id="UPA00068"/>
<dbReference type="InterPro" id="IPR020900">
    <property type="entry name" value="Arg_repress_DNA-bd"/>
</dbReference>
<dbReference type="PRINTS" id="PR01467">
    <property type="entry name" value="ARGREPRESSOR"/>
</dbReference>
<dbReference type="RefSeq" id="WP_087008342.1">
    <property type="nucleotide sequence ID" value="NZ_FWFF01000017.1"/>
</dbReference>
<dbReference type="Gene3D" id="1.10.10.10">
    <property type="entry name" value="Winged helix-like DNA-binding domain superfamily/Winged helix DNA-binding domain"/>
    <property type="match status" value="1"/>
</dbReference>
<dbReference type="AlphaFoldDB" id="A0A1X6XKB5"/>
<dbReference type="InterPro" id="IPR001669">
    <property type="entry name" value="Arg_repress"/>
</dbReference>
<keyword evidence="6 8" id="KW-0238">DNA-binding</keyword>
<gene>
    <name evidence="8" type="primary">argR</name>
    <name evidence="12" type="ORF">FM105_11815</name>
</gene>
<evidence type="ECO:0000256" key="8">
    <source>
        <dbReference type="HAMAP-Rule" id="MF_00173"/>
    </source>
</evidence>
<dbReference type="SUPFAM" id="SSF46785">
    <property type="entry name" value="Winged helix' DNA-binding domain"/>
    <property type="match status" value="1"/>
</dbReference>
<dbReference type="Gene3D" id="3.30.1360.40">
    <property type="match status" value="1"/>
</dbReference>
<dbReference type="InterPro" id="IPR020899">
    <property type="entry name" value="Arg_repress_C"/>
</dbReference>
<name>A0A1X6XKB5_9MICO</name>
<evidence type="ECO:0000256" key="7">
    <source>
        <dbReference type="ARBA" id="ARBA00023163"/>
    </source>
</evidence>
<keyword evidence="4 8" id="KW-0678">Repressor</keyword>
<keyword evidence="7 8" id="KW-0804">Transcription</keyword>
<evidence type="ECO:0000259" key="11">
    <source>
        <dbReference type="Pfam" id="PF02863"/>
    </source>
</evidence>
<organism evidence="12 13">
    <name type="scientific">Brevibacterium yomogidense</name>
    <dbReference type="NCBI Taxonomy" id="946573"/>
    <lineage>
        <taxon>Bacteria</taxon>
        <taxon>Bacillati</taxon>
        <taxon>Actinomycetota</taxon>
        <taxon>Actinomycetes</taxon>
        <taxon>Micrococcales</taxon>
        <taxon>Brevibacteriaceae</taxon>
        <taxon>Brevibacterium</taxon>
    </lineage>
</organism>
<evidence type="ECO:0000256" key="1">
    <source>
        <dbReference type="ARBA" id="ARBA00004496"/>
    </source>
</evidence>
<dbReference type="SUPFAM" id="SSF55252">
    <property type="entry name" value="C-terminal domain of arginine repressor"/>
    <property type="match status" value="1"/>
</dbReference>
<comment type="function">
    <text evidence="8">Regulates arginine biosynthesis genes.</text>
</comment>
<keyword evidence="13" id="KW-1185">Reference proteome</keyword>
<keyword evidence="8" id="KW-0028">Amino-acid biosynthesis</keyword>
<dbReference type="EMBL" id="FWFF01000017">
    <property type="protein sequence ID" value="SLM99765.1"/>
    <property type="molecule type" value="Genomic_DNA"/>
</dbReference>
<dbReference type="Pfam" id="PF02863">
    <property type="entry name" value="Arg_repressor_C"/>
    <property type="match status" value="1"/>
</dbReference>
<evidence type="ECO:0000256" key="4">
    <source>
        <dbReference type="ARBA" id="ARBA00022491"/>
    </source>
</evidence>
<dbReference type="InterPro" id="IPR036388">
    <property type="entry name" value="WH-like_DNA-bd_sf"/>
</dbReference>
<sequence length="178" mass="18345">MAAEQLTTKTARQQLIVSLIERQTIASQSELATRLAAMGVTVTQATLSRDLGEIGAVKVRGASGAVYAVPGEGGDRGTLFSAQGEDVFDARLQRLLEEVLVSAVHSDSLVVLRTPPGAAQYLASAIDRSVLTGVLGTIAGDDTVLVIASAEAGGERIARLFLELAGHEVAGPAATQAH</sequence>
<dbReference type="GO" id="GO:0003677">
    <property type="term" value="F:DNA binding"/>
    <property type="evidence" value="ECO:0007669"/>
    <property type="project" value="UniProtKB-KW"/>
</dbReference>
<dbReference type="Pfam" id="PF01316">
    <property type="entry name" value="Arg_repressor"/>
    <property type="match status" value="1"/>
</dbReference>
<keyword evidence="8" id="KW-0055">Arginine biosynthesis</keyword>
<dbReference type="GO" id="GO:0006526">
    <property type="term" value="P:L-arginine biosynthetic process"/>
    <property type="evidence" value="ECO:0007669"/>
    <property type="project" value="UniProtKB-UniPathway"/>
</dbReference>
<dbReference type="GO" id="GO:0051259">
    <property type="term" value="P:protein complex oligomerization"/>
    <property type="evidence" value="ECO:0007669"/>
    <property type="project" value="InterPro"/>
</dbReference>
<dbReference type="Proteomes" id="UP000196581">
    <property type="component" value="Unassembled WGS sequence"/>
</dbReference>
<accession>A0A1X6XKB5</accession>
<dbReference type="GO" id="GO:0034618">
    <property type="term" value="F:arginine binding"/>
    <property type="evidence" value="ECO:0007669"/>
    <property type="project" value="InterPro"/>
</dbReference>
<proteinExistence type="inferred from homology"/>
<feature type="domain" description="Arginine repressor C-terminal" evidence="11">
    <location>
        <begin position="96"/>
        <end position="161"/>
    </location>
</feature>
<feature type="domain" description="Arginine repressor DNA-binding" evidence="10">
    <location>
        <begin position="8"/>
        <end position="73"/>
    </location>
</feature>
<dbReference type="InterPro" id="IPR036251">
    <property type="entry name" value="Arg_repress_C_sf"/>
</dbReference>
<dbReference type="PANTHER" id="PTHR34471:SF1">
    <property type="entry name" value="ARGININE REPRESSOR"/>
    <property type="match status" value="1"/>
</dbReference>
<dbReference type="InterPro" id="IPR036390">
    <property type="entry name" value="WH_DNA-bd_sf"/>
</dbReference>
<evidence type="ECO:0000256" key="9">
    <source>
        <dbReference type="NCBIfam" id="TIGR01529"/>
    </source>
</evidence>
<evidence type="ECO:0000259" key="10">
    <source>
        <dbReference type="Pfam" id="PF01316"/>
    </source>
</evidence>